<dbReference type="CDD" id="cd05233">
    <property type="entry name" value="SDR_c"/>
    <property type="match status" value="1"/>
</dbReference>
<dbReference type="AlphaFoldDB" id="A0A381PAC7"/>
<sequence>MKLEGKVAMVTGTSPNIMGGIAEGLAAEGADLVCIDINSRYAEQCAKSVTNAGRRAIAIACDVTDEAQVTAAVAQAKEAFGGVDILVNGATLFNTKGILDMPLDEWRRQTDVLLTGTFLFTKLIAKQMIEQRRHGNMINIISTAGHQGEPGNIGYGTAKGGLLNFTRAVAMDLAEHGIRVNSITPTATDREEGLERAKRWGVEWPGPRMGQRMRGWPANPGAGLPMQKMPSPSHYGKAAAFLASDEAEMITGFDLRVDGGAIAKYWIWDPGAETDL</sequence>
<dbReference type="InterPro" id="IPR020904">
    <property type="entry name" value="Sc_DH/Rdtase_CS"/>
</dbReference>
<dbReference type="PANTHER" id="PTHR43669">
    <property type="entry name" value="5-KETO-D-GLUCONATE 5-REDUCTASE"/>
    <property type="match status" value="1"/>
</dbReference>
<dbReference type="PRINTS" id="PR00081">
    <property type="entry name" value="GDHRDH"/>
</dbReference>
<dbReference type="PANTHER" id="PTHR43669:SF8">
    <property type="entry name" value="SHORT-CHAIN TYPE DEHYDROGENASE_REDUCTASE-RELATED"/>
    <property type="match status" value="1"/>
</dbReference>
<dbReference type="Pfam" id="PF13561">
    <property type="entry name" value="adh_short_C2"/>
    <property type="match status" value="1"/>
</dbReference>
<organism evidence="3">
    <name type="scientific">marine metagenome</name>
    <dbReference type="NCBI Taxonomy" id="408172"/>
    <lineage>
        <taxon>unclassified sequences</taxon>
        <taxon>metagenomes</taxon>
        <taxon>ecological metagenomes</taxon>
    </lineage>
</organism>
<evidence type="ECO:0000256" key="2">
    <source>
        <dbReference type="ARBA" id="ARBA00023002"/>
    </source>
</evidence>
<evidence type="ECO:0000256" key="1">
    <source>
        <dbReference type="ARBA" id="ARBA00006484"/>
    </source>
</evidence>
<dbReference type="PRINTS" id="PR00080">
    <property type="entry name" value="SDRFAMILY"/>
</dbReference>
<protein>
    <recommendedName>
        <fullName evidence="4">SDR family oxidoreductase</fullName>
    </recommendedName>
</protein>
<gene>
    <name evidence="3" type="ORF">METZ01_LOCUS15307</name>
</gene>
<evidence type="ECO:0008006" key="4">
    <source>
        <dbReference type="Google" id="ProtNLM"/>
    </source>
</evidence>
<dbReference type="SUPFAM" id="SSF51735">
    <property type="entry name" value="NAD(P)-binding Rossmann-fold domains"/>
    <property type="match status" value="1"/>
</dbReference>
<dbReference type="InterPro" id="IPR036291">
    <property type="entry name" value="NAD(P)-bd_dom_sf"/>
</dbReference>
<dbReference type="InterPro" id="IPR002347">
    <property type="entry name" value="SDR_fam"/>
</dbReference>
<accession>A0A381PAC7</accession>
<comment type="similarity">
    <text evidence="1">Belongs to the short-chain dehydrogenases/reductases (SDR) family.</text>
</comment>
<name>A0A381PAC7_9ZZZZ</name>
<keyword evidence="2" id="KW-0560">Oxidoreductase</keyword>
<evidence type="ECO:0000313" key="3">
    <source>
        <dbReference type="EMBL" id="SUZ62453.1"/>
    </source>
</evidence>
<dbReference type="Gene3D" id="3.40.50.720">
    <property type="entry name" value="NAD(P)-binding Rossmann-like Domain"/>
    <property type="match status" value="1"/>
</dbReference>
<reference evidence="3" key="1">
    <citation type="submission" date="2018-05" db="EMBL/GenBank/DDBJ databases">
        <authorList>
            <person name="Lanie J.A."/>
            <person name="Ng W.-L."/>
            <person name="Kazmierczak K.M."/>
            <person name="Andrzejewski T.M."/>
            <person name="Davidsen T.M."/>
            <person name="Wayne K.J."/>
            <person name="Tettelin H."/>
            <person name="Glass J.I."/>
            <person name="Rusch D."/>
            <person name="Podicherti R."/>
            <person name="Tsui H.-C.T."/>
            <person name="Winkler M.E."/>
        </authorList>
    </citation>
    <scope>NUCLEOTIDE SEQUENCE</scope>
</reference>
<proteinExistence type="inferred from homology"/>
<dbReference type="FunFam" id="3.40.50.720:FF:000084">
    <property type="entry name" value="Short-chain dehydrogenase reductase"/>
    <property type="match status" value="1"/>
</dbReference>
<dbReference type="EMBL" id="UINC01000871">
    <property type="protein sequence ID" value="SUZ62453.1"/>
    <property type="molecule type" value="Genomic_DNA"/>
</dbReference>
<dbReference type="GO" id="GO:0016491">
    <property type="term" value="F:oxidoreductase activity"/>
    <property type="evidence" value="ECO:0007669"/>
    <property type="project" value="UniProtKB-KW"/>
</dbReference>
<dbReference type="PROSITE" id="PS00061">
    <property type="entry name" value="ADH_SHORT"/>
    <property type="match status" value="1"/>
</dbReference>